<dbReference type="GO" id="GO:0006508">
    <property type="term" value="P:proteolysis"/>
    <property type="evidence" value="ECO:0007669"/>
    <property type="project" value="UniProtKB-KW"/>
</dbReference>
<feature type="domain" description="PrkA AAA" evidence="1">
    <location>
        <begin position="54"/>
        <end position="109"/>
    </location>
</feature>
<dbReference type="PANTHER" id="PTHR43718:SF2">
    <property type="entry name" value="LON PROTEASE HOMOLOG, MITOCHONDRIAL"/>
    <property type="match status" value="1"/>
</dbReference>
<dbReference type="InterPro" id="IPR013153">
    <property type="entry name" value="Prk_AAA"/>
</dbReference>
<protein>
    <submittedName>
        <fullName evidence="2">Lon protease mitochondrial</fullName>
    </submittedName>
</protein>
<dbReference type="InterPro" id="IPR027417">
    <property type="entry name" value="P-loop_NTPase"/>
</dbReference>
<keyword evidence="3" id="KW-1185">Reference proteome</keyword>
<accession>A0ABQ9U7A1</accession>
<organism evidence="2 3">
    <name type="scientific">Saguinus oedipus</name>
    <name type="common">Cotton-top tamarin</name>
    <name type="synonym">Oedipomidas oedipus</name>
    <dbReference type="NCBI Taxonomy" id="9490"/>
    <lineage>
        <taxon>Eukaryota</taxon>
        <taxon>Metazoa</taxon>
        <taxon>Chordata</taxon>
        <taxon>Craniata</taxon>
        <taxon>Vertebrata</taxon>
        <taxon>Euteleostomi</taxon>
        <taxon>Mammalia</taxon>
        <taxon>Eutheria</taxon>
        <taxon>Euarchontoglires</taxon>
        <taxon>Primates</taxon>
        <taxon>Haplorrhini</taxon>
        <taxon>Platyrrhini</taxon>
        <taxon>Cebidae</taxon>
        <taxon>Callitrichinae</taxon>
        <taxon>Saguinus</taxon>
    </lineage>
</organism>
<keyword evidence="2" id="KW-0378">Hydrolase</keyword>
<evidence type="ECO:0000313" key="2">
    <source>
        <dbReference type="EMBL" id="KAK2092942.1"/>
    </source>
</evidence>
<proteinExistence type="predicted"/>
<dbReference type="InterPro" id="IPR027065">
    <property type="entry name" value="Lon_Prtase"/>
</dbReference>
<keyword evidence="2" id="KW-0645">Protease</keyword>
<dbReference type="Gene3D" id="1.20.5.5270">
    <property type="match status" value="1"/>
</dbReference>
<dbReference type="SUPFAM" id="SSF52540">
    <property type="entry name" value="P-loop containing nucleoside triphosphate hydrolases"/>
    <property type="match status" value="1"/>
</dbReference>
<sequence>MMDVVDKELSKLGLLDNHSSEFNVTRNYLDWLTSIPWGKYSDENLDLARAQAVLEEDHYGMEDVKKRILEFIAVSQVRGSTQGKILCFYGPPGVGKTSIASSISRALNREYFRQRGGHDGCG</sequence>
<dbReference type="PANTHER" id="PTHR43718">
    <property type="entry name" value="LON PROTEASE"/>
    <property type="match status" value="1"/>
</dbReference>
<evidence type="ECO:0000313" key="3">
    <source>
        <dbReference type="Proteomes" id="UP001266305"/>
    </source>
</evidence>
<reference evidence="2 3" key="1">
    <citation type="submission" date="2023-05" db="EMBL/GenBank/DDBJ databases">
        <title>B98-5 Cell Line De Novo Hybrid Assembly: An Optical Mapping Approach.</title>
        <authorList>
            <person name="Kananen K."/>
            <person name="Auerbach J.A."/>
            <person name="Kautto E."/>
            <person name="Blachly J.S."/>
        </authorList>
    </citation>
    <scope>NUCLEOTIDE SEQUENCE [LARGE SCALE GENOMIC DNA]</scope>
    <source>
        <strain evidence="2">B95-8</strain>
        <tissue evidence="2">Cell line</tissue>
    </source>
</reference>
<name>A0ABQ9U7A1_SAGOE</name>
<dbReference type="GO" id="GO:0008233">
    <property type="term" value="F:peptidase activity"/>
    <property type="evidence" value="ECO:0007669"/>
    <property type="project" value="UniProtKB-KW"/>
</dbReference>
<dbReference type="Gene3D" id="3.40.50.300">
    <property type="entry name" value="P-loop containing nucleotide triphosphate hydrolases"/>
    <property type="match status" value="1"/>
</dbReference>
<comment type="caution">
    <text evidence="2">The sequence shown here is derived from an EMBL/GenBank/DDBJ whole genome shotgun (WGS) entry which is preliminary data.</text>
</comment>
<dbReference type="Proteomes" id="UP001266305">
    <property type="component" value="Unassembled WGS sequence"/>
</dbReference>
<dbReference type="EMBL" id="JASSZA010000015">
    <property type="protein sequence ID" value="KAK2092942.1"/>
    <property type="molecule type" value="Genomic_DNA"/>
</dbReference>
<gene>
    <name evidence="2" type="primary">LONP1_4</name>
    <name evidence="2" type="ORF">P7K49_029471</name>
</gene>
<dbReference type="Pfam" id="PF08298">
    <property type="entry name" value="AAA_PrkA"/>
    <property type="match status" value="1"/>
</dbReference>
<evidence type="ECO:0000259" key="1">
    <source>
        <dbReference type="Pfam" id="PF08298"/>
    </source>
</evidence>